<gene>
    <name evidence="1" type="ORF">CWS72_07500</name>
</gene>
<evidence type="ECO:0000313" key="1">
    <source>
        <dbReference type="EMBL" id="PKU25050.1"/>
    </source>
</evidence>
<protein>
    <submittedName>
        <fullName evidence="1">Uncharacterized protein</fullName>
    </submittedName>
</protein>
<accession>A0A2N3PXB8</accession>
<keyword evidence="2" id="KW-1185">Reference proteome</keyword>
<dbReference type="OrthoDB" id="7356936at2"/>
<dbReference type="RefSeq" id="WP_101249977.1">
    <property type="nucleotide sequence ID" value="NZ_PIUM01000006.1"/>
</dbReference>
<dbReference type="Proteomes" id="UP000233293">
    <property type="component" value="Unassembled WGS sequence"/>
</dbReference>
<dbReference type="AlphaFoldDB" id="A0A2N3PXB8"/>
<reference evidence="2" key="1">
    <citation type="submission" date="2017-12" db="EMBL/GenBank/DDBJ databases">
        <title>Draft genome sequence of Telmatospirillum siberiense 26-4b1T, an acidotolerant peatland alphaproteobacterium potentially involved in sulfur cycling.</title>
        <authorList>
            <person name="Hausmann B."/>
            <person name="Pjevac P."/>
            <person name="Schreck K."/>
            <person name="Herbold C.W."/>
            <person name="Daims H."/>
            <person name="Wagner M."/>
            <person name="Pester M."/>
            <person name="Loy A."/>
        </authorList>
    </citation>
    <scope>NUCLEOTIDE SEQUENCE [LARGE SCALE GENOMIC DNA]</scope>
    <source>
        <strain evidence="2">26-4b1</strain>
    </source>
</reference>
<name>A0A2N3PXB8_9PROT</name>
<sequence length="101" mass="10923">MSPEIDKARLLRALAFEIRRKIPAGDALSTCIEREGRGGRHRLYRQASAVLESEGFVPALLAAGVVGEEAAVILDIVMATHDHRTLADAIGGLADFQDRQT</sequence>
<dbReference type="EMBL" id="PIUM01000006">
    <property type="protein sequence ID" value="PKU25050.1"/>
    <property type="molecule type" value="Genomic_DNA"/>
</dbReference>
<proteinExistence type="predicted"/>
<organism evidence="1 2">
    <name type="scientific">Telmatospirillum siberiense</name>
    <dbReference type="NCBI Taxonomy" id="382514"/>
    <lineage>
        <taxon>Bacteria</taxon>
        <taxon>Pseudomonadati</taxon>
        <taxon>Pseudomonadota</taxon>
        <taxon>Alphaproteobacteria</taxon>
        <taxon>Rhodospirillales</taxon>
        <taxon>Rhodospirillaceae</taxon>
        <taxon>Telmatospirillum</taxon>
    </lineage>
</organism>
<evidence type="ECO:0000313" key="2">
    <source>
        <dbReference type="Proteomes" id="UP000233293"/>
    </source>
</evidence>
<comment type="caution">
    <text evidence="1">The sequence shown here is derived from an EMBL/GenBank/DDBJ whole genome shotgun (WGS) entry which is preliminary data.</text>
</comment>